<dbReference type="GeneID" id="42802190"/>
<reference evidence="8 11" key="2">
    <citation type="submission" date="2020-08" db="EMBL/GenBank/DDBJ databases">
        <title>Genomic Encyclopedia of Type Strains, Phase IV (KMG-IV): sequencing the most valuable type-strain genomes for metagenomic binning, comparative biology and taxonomic classification.</title>
        <authorList>
            <person name="Goeker M."/>
        </authorList>
    </citation>
    <scope>NUCLEOTIDE SEQUENCE [LARGE SCALE GENOMIC DNA]</scope>
    <source>
        <strain evidence="8 11">DSM 12421</strain>
    </source>
</reference>
<dbReference type="Proteomes" id="UP000582213">
    <property type="component" value="Unassembled WGS sequence"/>
</dbReference>
<dbReference type="Gene3D" id="2.30.30.60">
    <property type="match status" value="1"/>
</dbReference>
<dbReference type="RefSeq" id="WP_156015474.1">
    <property type="nucleotide sequence ID" value="NZ_CP045484.1"/>
</dbReference>
<keyword evidence="4 6" id="KW-1133">Transmembrane helix</keyword>
<keyword evidence="3 6" id="KW-0812">Transmembrane</keyword>
<feature type="transmembrane region" description="Helical" evidence="6">
    <location>
        <begin position="88"/>
        <end position="108"/>
    </location>
</feature>
<feature type="domain" description="Mechanosensitive ion channel MscS" evidence="7">
    <location>
        <begin position="131"/>
        <end position="198"/>
    </location>
</feature>
<comment type="subcellular location">
    <subcellularLocation>
        <location evidence="1">Membrane</location>
        <topology evidence="1">Multi-pass membrane protein</topology>
    </subcellularLocation>
</comment>
<sequence>MSYRLQVVKILLIILILAILDFVVTYLVQLLTEAYPKQLLPYEPAIITGIHVIIVAVGGYYIIKFIQGILSITVYAKIEKGMAGMIKFASDVVFYTLLVLAILVVLHVNLTGVLVGSAVGGIVIGLAVQTIAQNLLSGVLVTSSKTIKPGDSVSLLSWIWGNPIIGEVTKVSLLFTEIKSITGNIFKIPNSAFLGNTVFQKLESENSLVYPLQVIVNADVSADKVLERVKDILKDKIKDETKVEVYFTSKNGGTNVFTAVIHFQKIDELRGLIDLVNSAFDKAYWSAKS</sequence>
<evidence type="ECO:0000313" key="10">
    <source>
        <dbReference type="Proteomes" id="UP000427373"/>
    </source>
</evidence>
<keyword evidence="5 6" id="KW-0472">Membrane</keyword>
<dbReference type="Pfam" id="PF00924">
    <property type="entry name" value="MS_channel_2nd"/>
    <property type="match status" value="1"/>
</dbReference>
<feature type="transmembrane region" description="Helical" evidence="6">
    <location>
        <begin position="7"/>
        <end position="28"/>
    </location>
</feature>
<proteinExistence type="inferred from homology"/>
<evidence type="ECO:0000256" key="1">
    <source>
        <dbReference type="ARBA" id="ARBA00004141"/>
    </source>
</evidence>
<evidence type="ECO:0000313" key="8">
    <source>
        <dbReference type="EMBL" id="MBB5255026.1"/>
    </source>
</evidence>
<feature type="transmembrane region" description="Helical" evidence="6">
    <location>
        <begin position="48"/>
        <end position="76"/>
    </location>
</feature>
<evidence type="ECO:0000256" key="5">
    <source>
        <dbReference type="ARBA" id="ARBA00023136"/>
    </source>
</evidence>
<evidence type="ECO:0000256" key="6">
    <source>
        <dbReference type="SAM" id="Phobius"/>
    </source>
</evidence>
<reference evidence="9 10" key="1">
    <citation type="submission" date="2019-10" db="EMBL/GenBank/DDBJ databases">
        <title>Genome Sequences from Six Type Strain Members of the Archaeal Family Sulfolobaceae: Acidianus ambivalens, Acidianus infernus, Metallosphaera prunae, Stygiolobus azoricus, Sulfolobus metallicus, and Sulfurisphaera ohwakuensis.</title>
        <authorList>
            <person name="Counts J.A."/>
            <person name="Kelly R.M."/>
        </authorList>
    </citation>
    <scope>NUCLEOTIDE SEQUENCE [LARGE SCALE GENOMIC DNA]</scope>
    <source>
        <strain evidence="9 10">TA-1</strain>
    </source>
</reference>
<evidence type="ECO:0000313" key="9">
    <source>
        <dbReference type="EMBL" id="QGR18009.1"/>
    </source>
</evidence>
<feature type="transmembrane region" description="Helical" evidence="6">
    <location>
        <begin position="114"/>
        <end position="136"/>
    </location>
</feature>
<dbReference type="OrthoDB" id="34502at2157"/>
<evidence type="ECO:0000259" key="7">
    <source>
        <dbReference type="Pfam" id="PF00924"/>
    </source>
</evidence>
<dbReference type="PANTHER" id="PTHR30221">
    <property type="entry name" value="SMALL-CONDUCTANCE MECHANOSENSITIVE CHANNEL"/>
    <property type="match status" value="1"/>
</dbReference>
<evidence type="ECO:0000313" key="11">
    <source>
        <dbReference type="Proteomes" id="UP000582213"/>
    </source>
</evidence>
<organism evidence="9 10">
    <name type="scientific">Sulfurisphaera ohwakuensis</name>
    <dbReference type="NCBI Taxonomy" id="69656"/>
    <lineage>
        <taxon>Archaea</taxon>
        <taxon>Thermoproteota</taxon>
        <taxon>Thermoprotei</taxon>
        <taxon>Sulfolobales</taxon>
        <taxon>Sulfolobaceae</taxon>
        <taxon>Sulfurisphaera</taxon>
    </lineage>
</organism>
<dbReference type="InterPro" id="IPR011014">
    <property type="entry name" value="MscS_channel_TM-2"/>
</dbReference>
<dbReference type="Gene3D" id="1.10.287.1260">
    <property type="match status" value="1"/>
</dbReference>
<evidence type="ECO:0000256" key="2">
    <source>
        <dbReference type="ARBA" id="ARBA00008017"/>
    </source>
</evidence>
<dbReference type="AlphaFoldDB" id="A0A650CJP9"/>
<evidence type="ECO:0000256" key="4">
    <source>
        <dbReference type="ARBA" id="ARBA00022989"/>
    </source>
</evidence>
<dbReference type="InterPro" id="IPR006685">
    <property type="entry name" value="MscS_channel_2nd"/>
</dbReference>
<evidence type="ECO:0000256" key="3">
    <source>
        <dbReference type="ARBA" id="ARBA00022692"/>
    </source>
</evidence>
<dbReference type="SUPFAM" id="SSF82861">
    <property type="entry name" value="Mechanosensitive channel protein MscS (YggB), transmembrane region"/>
    <property type="match status" value="1"/>
</dbReference>
<protein>
    <submittedName>
        <fullName evidence="9">Mechanosensitive ion channel</fullName>
    </submittedName>
    <submittedName>
        <fullName evidence="8">Small-conductance mechanosensitive channel</fullName>
    </submittedName>
</protein>
<name>A0A650CJP9_SULOH</name>
<dbReference type="Proteomes" id="UP000427373">
    <property type="component" value="Chromosome"/>
</dbReference>
<dbReference type="InterPro" id="IPR010920">
    <property type="entry name" value="LSM_dom_sf"/>
</dbReference>
<dbReference type="EMBL" id="CP045484">
    <property type="protein sequence ID" value="QGR18009.1"/>
    <property type="molecule type" value="Genomic_DNA"/>
</dbReference>
<gene>
    <name evidence="9" type="ORF">D1869_13055</name>
    <name evidence="8" type="ORF">HNQ62_002801</name>
</gene>
<dbReference type="InterPro" id="IPR023408">
    <property type="entry name" value="MscS_beta-dom_sf"/>
</dbReference>
<dbReference type="InterPro" id="IPR045275">
    <property type="entry name" value="MscS_archaea/bacteria_type"/>
</dbReference>
<dbReference type="EMBL" id="JACHFY010000037">
    <property type="protein sequence ID" value="MBB5255026.1"/>
    <property type="molecule type" value="Genomic_DNA"/>
</dbReference>
<dbReference type="PANTHER" id="PTHR30221:SF1">
    <property type="entry name" value="SMALL-CONDUCTANCE MECHANOSENSITIVE CHANNEL"/>
    <property type="match status" value="1"/>
</dbReference>
<keyword evidence="10" id="KW-1185">Reference proteome</keyword>
<dbReference type="KEGG" id="soh:D1869_13055"/>
<dbReference type="GO" id="GO:0016020">
    <property type="term" value="C:membrane"/>
    <property type="evidence" value="ECO:0007669"/>
    <property type="project" value="UniProtKB-SubCell"/>
</dbReference>
<dbReference type="GO" id="GO:0008381">
    <property type="term" value="F:mechanosensitive monoatomic ion channel activity"/>
    <property type="evidence" value="ECO:0007669"/>
    <property type="project" value="InterPro"/>
</dbReference>
<comment type="similarity">
    <text evidence="2">Belongs to the MscS (TC 1.A.23) family.</text>
</comment>
<accession>A0A650CJP9</accession>
<dbReference type="SUPFAM" id="SSF50182">
    <property type="entry name" value="Sm-like ribonucleoproteins"/>
    <property type="match status" value="1"/>
</dbReference>